<name>A0A9P8V4S4_9PEZI</name>
<sequence length="218" mass="23250">MHLPGGAGVLFSPPDERFIPTTQSPSHDTARTCPGKYLFPSIAPSLLPTQSNSLCLYPSLVDSRSSRRSSSRSSSDSISTSFCFCLYTLPLCLLHLQVRLPSLHPPLRVNRLSLVTIATANLRPALRPLRIVSPPRSVACITNRIPPPPSPTLSIICLSPCPATTIRIAVASSPPEHHVPMGHSSPTSSFPIPETLRSCSTPSSPCPLPMPAPIQAPG</sequence>
<gene>
    <name evidence="2" type="ORF">F5X68DRAFT_214034</name>
</gene>
<proteinExistence type="predicted"/>
<protein>
    <submittedName>
        <fullName evidence="2">Uncharacterized protein</fullName>
    </submittedName>
</protein>
<dbReference type="AlphaFoldDB" id="A0A9P8V4S4"/>
<evidence type="ECO:0000313" key="2">
    <source>
        <dbReference type="EMBL" id="KAH6676135.1"/>
    </source>
</evidence>
<evidence type="ECO:0000313" key="3">
    <source>
        <dbReference type="Proteomes" id="UP000770015"/>
    </source>
</evidence>
<keyword evidence="3" id="KW-1185">Reference proteome</keyword>
<organism evidence="2 3">
    <name type="scientific">Plectosphaerella plurivora</name>
    <dbReference type="NCBI Taxonomy" id="936078"/>
    <lineage>
        <taxon>Eukaryota</taxon>
        <taxon>Fungi</taxon>
        <taxon>Dikarya</taxon>
        <taxon>Ascomycota</taxon>
        <taxon>Pezizomycotina</taxon>
        <taxon>Sordariomycetes</taxon>
        <taxon>Hypocreomycetidae</taxon>
        <taxon>Glomerellales</taxon>
        <taxon>Plectosphaerellaceae</taxon>
        <taxon>Plectosphaerella</taxon>
    </lineage>
</organism>
<feature type="compositionally biased region" description="Pro residues" evidence="1">
    <location>
        <begin position="204"/>
        <end position="218"/>
    </location>
</feature>
<feature type="region of interest" description="Disordered" evidence="1">
    <location>
        <begin position="11"/>
        <end position="30"/>
    </location>
</feature>
<comment type="caution">
    <text evidence="2">The sequence shown here is derived from an EMBL/GenBank/DDBJ whole genome shotgun (WGS) entry which is preliminary data.</text>
</comment>
<dbReference type="Proteomes" id="UP000770015">
    <property type="component" value="Unassembled WGS sequence"/>
</dbReference>
<accession>A0A9P8V4S4</accession>
<feature type="region of interest" description="Disordered" evidence="1">
    <location>
        <begin position="175"/>
        <end position="218"/>
    </location>
</feature>
<evidence type="ECO:0000256" key="1">
    <source>
        <dbReference type="SAM" id="MobiDB-lite"/>
    </source>
</evidence>
<reference evidence="2" key="1">
    <citation type="journal article" date="2021" name="Nat. Commun.">
        <title>Genetic determinants of endophytism in the Arabidopsis root mycobiome.</title>
        <authorList>
            <person name="Mesny F."/>
            <person name="Miyauchi S."/>
            <person name="Thiergart T."/>
            <person name="Pickel B."/>
            <person name="Atanasova L."/>
            <person name="Karlsson M."/>
            <person name="Huettel B."/>
            <person name="Barry K.W."/>
            <person name="Haridas S."/>
            <person name="Chen C."/>
            <person name="Bauer D."/>
            <person name="Andreopoulos W."/>
            <person name="Pangilinan J."/>
            <person name="LaButti K."/>
            <person name="Riley R."/>
            <person name="Lipzen A."/>
            <person name="Clum A."/>
            <person name="Drula E."/>
            <person name="Henrissat B."/>
            <person name="Kohler A."/>
            <person name="Grigoriev I.V."/>
            <person name="Martin F.M."/>
            <person name="Hacquard S."/>
        </authorList>
    </citation>
    <scope>NUCLEOTIDE SEQUENCE</scope>
    <source>
        <strain evidence="2">MPI-SDFR-AT-0117</strain>
    </source>
</reference>
<dbReference type="EMBL" id="JAGSXJ010000024">
    <property type="protein sequence ID" value="KAH6676135.1"/>
    <property type="molecule type" value="Genomic_DNA"/>
</dbReference>